<dbReference type="EMBL" id="BMFC01000008">
    <property type="protein sequence ID" value="GGC11592.1"/>
    <property type="molecule type" value="Genomic_DNA"/>
</dbReference>
<feature type="compositionally biased region" description="Polar residues" evidence="1">
    <location>
        <begin position="70"/>
        <end position="84"/>
    </location>
</feature>
<evidence type="ECO:0000256" key="2">
    <source>
        <dbReference type="SAM" id="SignalP"/>
    </source>
</evidence>
<dbReference type="SUPFAM" id="SSF50346">
    <property type="entry name" value="PRC-barrel domain"/>
    <property type="match status" value="2"/>
</dbReference>
<gene>
    <name evidence="4" type="ORF">GCM10011363_30240</name>
</gene>
<protein>
    <recommendedName>
        <fullName evidence="3">PRC-barrel domain-containing protein</fullName>
    </recommendedName>
</protein>
<evidence type="ECO:0000313" key="4">
    <source>
        <dbReference type="EMBL" id="GGC11592.1"/>
    </source>
</evidence>
<evidence type="ECO:0000256" key="1">
    <source>
        <dbReference type="SAM" id="MobiDB-lite"/>
    </source>
</evidence>
<organism evidence="4 5">
    <name type="scientific">Marivita lacus</name>
    <dbReference type="NCBI Taxonomy" id="1323742"/>
    <lineage>
        <taxon>Bacteria</taxon>
        <taxon>Pseudomonadati</taxon>
        <taxon>Pseudomonadota</taxon>
        <taxon>Alphaproteobacteria</taxon>
        <taxon>Rhodobacterales</taxon>
        <taxon>Roseobacteraceae</taxon>
        <taxon>Marivita</taxon>
    </lineage>
</organism>
<proteinExistence type="predicted"/>
<keyword evidence="2" id="KW-0732">Signal</keyword>
<feature type="chain" id="PRO_5046768699" description="PRC-barrel domain-containing protein" evidence="2">
    <location>
        <begin position="23"/>
        <end position="307"/>
    </location>
</feature>
<feature type="region of interest" description="Disordered" evidence="1">
    <location>
        <begin position="181"/>
        <end position="206"/>
    </location>
</feature>
<sequence length="307" mass="33145">MNTLLSTTALVIALGVPSLTFAQTEAPAADAANQNDTTGMSAFLDQRSQSDLFASELMGKEVYARRTMSDETQSQTDANATAGTPQPDDTETMATMNRDDLEDMDNIGEITEIVLSNDGEVRALVIAAGGFLGMGEHDVAVAMDQITFASDPEDRSETYVVLNTRAEMLKESPSYDRMAMAPAGDQQQTTQETRSDRTGFSAPQMERDGYDRVEVTDVSTDMLIGKSVYDVDDNDVGEVTDIIVNADGEVSNVIIDFGGFLGIGSSQASLSFEELTILSTEGFGDVRLYVDATRDQIQNLPQYQASN</sequence>
<comment type="caution">
    <text evidence="4">The sequence shown here is derived from an EMBL/GenBank/DDBJ whole genome shotgun (WGS) entry which is preliminary data.</text>
</comment>
<dbReference type="Proteomes" id="UP000645462">
    <property type="component" value="Unassembled WGS sequence"/>
</dbReference>
<feature type="domain" description="PRC-barrel" evidence="3">
    <location>
        <begin position="105"/>
        <end position="146"/>
    </location>
</feature>
<evidence type="ECO:0000259" key="3">
    <source>
        <dbReference type="Pfam" id="PF05239"/>
    </source>
</evidence>
<feature type="signal peptide" evidence="2">
    <location>
        <begin position="1"/>
        <end position="22"/>
    </location>
</feature>
<dbReference type="PANTHER" id="PTHR36505:SF1">
    <property type="entry name" value="BLR1072 PROTEIN"/>
    <property type="match status" value="1"/>
</dbReference>
<dbReference type="InterPro" id="IPR027275">
    <property type="entry name" value="PRC-brl_dom"/>
</dbReference>
<dbReference type="PANTHER" id="PTHR36505">
    <property type="entry name" value="BLR1072 PROTEIN"/>
    <property type="match status" value="1"/>
</dbReference>
<name>A0ABQ1L0P6_9RHOB</name>
<feature type="domain" description="PRC-barrel" evidence="3">
    <location>
        <begin position="223"/>
        <end position="278"/>
    </location>
</feature>
<feature type="region of interest" description="Disordered" evidence="1">
    <location>
        <begin position="66"/>
        <end position="92"/>
    </location>
</feature>
<evidence type="ECO:0000313" key="5">
    <source>
        <dbReference type="Proteomes" id="UP000645462"/>
    </source>
</evidence>
<accession>A0ABQ1L0P6</accession>
<reference evidence="5" key="1">
    <citation type="journal article" date="2019" name="Int. J. Syst. Evol. Microbiol.">
        <title>The Global Catalogue of Microorganisms (GCM) 10K type strain sequencing project: providing services to taxonomists for standard genome sequencing and annotation.</title>
        <authorList>
            <consortium name="The Broad Institute Genomics Platform"/>
            <consortium name="The Broad Institute Genome Sequencing Center for Infectious Disease"/>
            <person name="Wu L."/>
            <person name="Ma J."/>
        </authorList>
    </citation>
    <scope>NUCLEOTIDE SEQUENCE [LARGE SCALE GENOMIC DNA]</scope>
    <source>
        <strain evidence="5">CGMCC 1.12478</strain>
    </source>
</reference>
<dbReference type="InterPro" id="IPR011033">
    <property type="entry name" value="PRC_barrel-like_sf"/>
</dbReference>
<dbReference type="RefSeq" id="WP_188482879.1">
    <property type="nucleotide sequence ID" value="NZ_BMFC01000008.1"/>
</dbReference>
<keyword evidence="5" id="KW-1185">Reference proteome</keyword>
<dbReference type="Pfam" id="PF05239">
    <property type="entry name" value="PRC"/>
    <property type="match status" value="2"/>
</dbReference>
<dbReference type="Gene3D" id="2.30.30.240">
    <property type="entry name" value="PRC-barrel domain"/>
    <property type="match status" value="2"/>
</dbReference>